<feature type="repeat" description="PPR" evidence="2">
    <location>
        <begin position="918"/>
        <end position="952"/>
    </location>
</feature>
<dbReference type="InterPro" id="IPR046848">
    <property type="entry name" value="E_motif"/>
</dbReference>
<organism evidence="3 4">
    <name type="scientific">Arachis hypogaea</name>
    <name type="common">Peanut</name>
    <dbReference type="NCBI Taxonomy" id="3818"/>
    <lineage>
        <taxon>Eukaryota</taxon>
        <taxon>Viridiplantae</taxon>
        <taxon>Streptophyta</taxon>
        <taxon>Embryophyta</taxon>
        <taxon>Tracheophyta</taxon>
        <taxon>Spermatophyta</taxon>
        <taxon>Magnoliopsida</taxon>
        <taxon>eudicotyledons</taxon>
        <taxon>Gunneridae</taxon>
        <taxon>Pentapetalae</taxon>
        <taxon>rosids</taxon>
        <taxon>fabids</taxon>
        <taxon>Fabales</taxon>
        <taxon>Fabaceae</taxon>
        <taxon>Papilionoideae</taxon>
        <taxon>50 kb inversion clade</taxon>
        <taxon>dalbergioids sensu lato</taxon>
        <taxon>Dalbergieae</taxon>
        <taxon>Pterocarpus clade</taxon>
        <taxon>Arachis</taxon>
    </lineage>
</organism>
<comment type="caution">
    <text evidence="3">The sequence shown here is derived from an EMBL/GenBank/DDBJ whole genome shotgun (WGS) entry which is preliminary data.</text>
</comment>
<dbReference type="FunFam" id="1.25.40.10:FF:000158">
    <property type="entry name" value="pentatricopeptide repeat-containing protein At2g33680"/>
    <property type="match status" value="1"/>
</dbReference>
<feature type="repeat" description="PPR" evidence="2">
    <location>
        <begin position="477"/>
        <end position="511"/>
    </location>
</feature>
<dbReference type="FunFam" id="1.25.40.10:FF:000073">
    <property type="entry name" value="Pentatricopeptide repeat-containing protein chloroplastic"/>
    <property type="match status" value="2"/>
</dbReference>
<proteinExistence type="predicted"/>
<dbReference type="Pfam" id="PF13041">
    <property type="entry name" value="PPR_2"/>
    <property type="match status" value="3"/>
</dbReference>
<feature type="repeat" description="PPR" evidence="2">
    <location>
        <begin position="679"/>
        <end position="713"/>
    </location>
</feature>
<dbReference type="GO" id="GO:0003723">
    <property type="term" value="F:RNA binding"/>
    <property type="evidence" value="ECO:0007669"/>
    <property type="project" value="InterPro"/>
</dbReference>
<dbReference type="EMBL" id="SDMP01000010">
    <property type="protein sequence ID" value="RYR35501.1"/>
    <property type="molecule type" value="Genomic_DNA"/>
</dbReference>
<dbReference type="PANTHER" id="PTHR47926:SF452">
    <property type="entry name" value="PENTATRICOPEPTIDE REPEAT-CONTAINING PROTEIN"/>
    <property type="match status" value="1"/>
</dbReference>
<evidence type="ECO:0008006" key="5">
    <source>
        <dbReference type="Google" id="ProtNLM"/>
    </source>
</evidence>
<gene>
    <name evidence="3" type="ORF">Ahy_A10g050646</name>
</gene>
<evidence type="ECO:0000256" key="2">
    <source>
        <dbReference type="PROSITE-ProRule" id="PRU00708"/>
    </source>
</evidence>
<dbReference type="GO" id="GO:0099402">
    <property type="term" value="P:plant organ development"/>
    <property type="evidence" value="ECO:0007669"/>
    <property type="project" value="UniProtKB-ARBA"/>
</dbReference>
<keyword evidence="1" id="KW-0677">Repeat</keyword>
<name>A0A445BA16_ARAHY</name>
<evidence type="ECO:0000313" key="4">
    <source>
        <dbReference type="Proteomes" id="UP000289738"/>
    </source>
</evidence>
<sequence length="1010" mass="112231">MAKAETEWNPPNPANLVSVLSPWSNRFNQKPTMQSIRSSTYNRSRKNRKPYPFIAAAVPRSSAPPLLPLSLVVFIFAGTSFSSSSSPGSSARRFHLRWLLGTEPSLSQPHFVALSVSHLVPSPRWSSRSRAPAFGLSEAEADGTSQAAAVPSSVGRRHLVSRQSRCQNPSISRNLLPLDGNALFSHCPLLVASSLLLRRLCSRSFVASVRVASLPTLLHLLPPLLHTSAVAGVNSAALLHRLSVLLLASASSHRASCLIASSLVLAVKRNVGCGSGSSDWVRGPNMMRGLASQFDFVYGDEATSVKFQAATENSALSASVTSKSLKQGKLIHQKVVTLGLQSDVSFCRNLISLYVSCHLYDFAKHAFDTIENPSEISLWNGLMAGYSKNYMYVEALELFEKFLHYPYLKPDSYTYPSVLKACGGLRRVILGKMIHTCLVKAGLMTDIVVGSSLVGMYAKCNALEYAIKIFEEMPEKDVASWNTVISCYYQNGKFEVALRYFSIMRGSGFEPDSVTITTAISSCARLLDLKRGREIHKELINSGFQLDSFISSALVDMYGKCGDLENAIEVFEQMPKRTVVAWNSLIAGYGLKGDIISCIQHFRRMYNEGIKPTLTTLSSIVMVCSRSARLLEGKFVHGYIIRNNIQPDIFINTSLIDLYFKCGKVGSAEAIFKLIPKTNAVSWNVMISGYMTAGKFFEAYDVFSDMRQAHVEADAITFTSVLAACSQLAALEKGKEVHKLIIERNLEDNEVVMGALLDMYAKCGAVDEAFGIFRILPERDLVSWTSMITAYGSHGRAHEALKLFADMLQWNVKPDRVTFLAILSACSHAGLVDEGCYYFNEMINVYGIMPRVEHYSCLIDLLGRAGRLNEAYEILQRNPSITDDVGLLSTLFSACRLHRNLDLGVKIARMLIDKNPDDPSTYIILSNMYASVQEWDEMRMVRSKMKKLGLKKNPGCSWTEINQKIQPFFSEDNSQWHLESIKKCLLYLTSHMEDESISFIHFDTETPIYY</sequence>
<dbReference type="FunFam" id="1.25.40.10:FF:000284">
    <property type="entry name" value="Pentatricopeptide repeat-containing protein"/>
    <property type="match status" value="1"/>
</dbReference>
<dbReference type="GO" id="GO:0009451">
    <property type="term" value="P:RNA modification"/>
    <property type="evidence" value="ECO:0007669"/>
    <property type="project" value="InterPro"/>
</dbReference>
<dbReference type="FunFam" id="1.25.40.10:FF:001322">
    <property type="entry name" value="Pentatricopeptide repeat-containing protein At3g16610"/>
    <property type="match status" value="1"/>
</dbReference>
<feature type="repeat" description="PPR" evidence="2">
    <location>
        <begin position="780"/>
        <end position="814"/>
    </location>
</feature>
<dbReference type="InterPro" id="IPR046960">
    <property type="entry name" value="PPR_At4g14850-like_plant"/>
</dbReference>
<feature type="repeat" description="PPR" evidence="2">
    <location>
        <begin position="547"/>
        <end position="581"/>
    </location>
</feature>
<dbReference type="Pfam" id="PF20431">
    <property type="entry name" value="E_motif"/>
    <property type="match status" value="1"/>
</dbReference>
<dbReference type="STRING" id="3818.A0A445BA16"/>
<keyword evidence="4" id="KW-1185">Reference proteome</keyword>
<accession>A0A445BA16</accession>
<dbReference type="PANTHER" id="PTHR47926">
    <property type="entry name" value="PENTATRICOPEPTIDE REPEAT-CONTAINING PROTEIN"/>
    <property type="match status" value="1"/>
</dbReference>
<dbReference type="PROSITE" id="PS51375">
    <property type="entry name" value="PPR"/>
    <property type="match status" value="5"/>
</dbReference>
<dbReference type="SUPFAM" id="SSF48452">
    <property type="entry name" value="TPR-like"/>
    <property type="match status" value="1"/>
</dbReference>
<dbReference type="Proteomes" id="UP000289738">
    <property type="component" value="Chromosome A10"/>
</dbReference>
<evidence type="ECO:0000313" key="3">
    <source>
        <dbReference type="EMBL" id="RYR35501.1"/>
    </source>
</evidence>
<dbReference type="AlphaFoldDB" id="A0A445BA16"/>
<dbReference type="InterPro" id="IPR011990">
    <property type="entry name" value="TPR-like_helical_dom_sf"/>
</dbReference>
<dbReference type="Gene3D" id="1.25.40.10">
    <property type="entry name" value="Tetratricopeptide repeat domain"/>
    <property type="match status" value="5"/>
</dbReference>
<evidence type="ECO:0000256" key="1">
    <source>
        <dbReference type="ARBA" id="ARBA00022737"/>
    </source>
</evidence>
<dbReference type="Pfam" id="PF01535">
    <property type="entry name" value="PPR"/>
    <property type="match status" value="6"/>
</dbReference>
<dbReference type="NCBIfam" id="TIGR00756">
    <property type="entry name" value="PPR"/>
    <property type="match status" value="5"/>
</dbReference>
<reference evidence="3 4" key="1">
    <citation type="submission" date="2019-01" db="EMBL/GenBank/DDBJ databases">
        <title>Sequencing of cultivated peanut Arachis hypogaea provides insights into genome evolution and oil improvement.</title>
        <authorList>
            <person name="Chen X."/>
        </authorList>
    </citation>
    <scope>NUCLEOTIDE SEQUENCE [LARGE SCALE GENOMIC DNA]</scope>
    <source>
        <strain evidence="4">cv. Fuhuasheng</strain>
        <tissue evidence="3">Leaves</tissue>
    </source>
</reference>
<protein>
    <recommendedName>
        <fullName evidence="5">Pentatricopeptide repeat-containing protein</fullName>
    </recommendedName>
</protein>
<dbReference type="InterPro" id="IPR002885">
    <property type="entry name" value="PPR_rpt"/>
</dbReference>
<dbReference type="SUPFAM" id="SSF81901">
    <property type="entry name" value="HCP-like"/>
    <property type="match status" value="1"/>
</dbReference>